<comment type="cofactor">
    <cofactor evidence="1">
        <name>FAD</name>
        <dbReference type="ChEBI" id="CHEBI:57692"/>
    </cofactor>
</comment>
<keyword evidence="6" id="KW-0560">Oxidoreductase</keyword>
<dbReference type="EMBL" id="BAAAHD010000032">
    <property type="protein sequence ID" value="GAA0570757.1"/>
    <property type="molecule type" value="Genomic_DNA"/>
</dbReference>
<comment type="caution">
    <text evidence="9">The sequence shown here is derived from an EMBL/GenBank/DDBJ whole genome shotgun (WGS) entry which is preliminary data.</text>
</comment>
<evidence type="ECO:0000313" key="10">
    <source>
        <dbReference type="Proteomes" id="UP000549343"/>
    </source>
</evidence>
<reference evidence="11" key="2">
    <citation type="journal article" date="2019" name="Int. J. Syst. Evol. Microbiol.">
        <title>The Global Catalogue of Microorganisms (GCM) 10K type strain sequencing project: providing services to taxonomists for standard genome sequencing and annotation.</title>
        <authorList>
            <consortium name="The Broad Institute Genomics Platform"/>
            <consortium name="The Broad Institute Genome Sequencing Center for Infectious Disease"/>
            <person name="Wu L."/>
            <person name="Ma J."/>
        </authorList>
    </citation>
    <scope>NUCLEOTIDE SEQUENCE [LARGE SCALE GENOMIC DNA]</scope>
    <source>
        <strain evidence="11">JCM 10667</strain>
    </source>
</reference>
<dbReference type="GO" id="GO:0004499">
    <property type="term" value="F:N,N-dimethylaniline monooxygenase activity"/>
    <property type="evidence" value="ECO:0007669"/>
    <property type="project" value="InterPro"/>
</dbReference>
<dbReference type="AlphaFoldDB" id="A0A7W7IF48"/>
<evidence type="ECO:0000256" key="3">
    <source>
        <dbReference type="ARBA" id="ARBA00022630"/>
    </source>
</evidence>
<keyword evidence="4" id="KW-0274">FAD</keyword>
<reference evidence="8" key="1">
    <citation type="journal article" date="2014" name="Int. J. Syst. Evol. Microbiol.">
        <title>Complete genome of a new Firmicutes species belonging to the dominant human colonic microbiota ('Ruminococcus bicirculans') reveals two chromosomes and a selective capacity to utilize plant glucans.</title>
        <authorList>
            <consortium name="NISC Comparative Sequencing Program"/>
            <person name="Wegmann U."/>
            <person name="Louis P."/>
            <person name="Goesmann A."/>
            <person name="Henrissat B."/>
            <person name="Duncan S.H."/>
            <person name="Flint H.J."/>
        </authorList>
    </citation>
    <scope>NUCLEOTIDE SEQUENCE</scope>
    <source>
        <strain evidence="8">JCM 10667</strain>
    </source>
</reference>
<evidence type="ECO:0000256" key="4">
    <source>
        <dbReference type="ARBA" id="ARBA00022827"/>
    </source>
</evidence>
<dbReference type="SUPFAM" id="SSF51905">
    <property type="entry name" value="FAD/NAD(P)-binding domain"/>
    <property type="match status" value="2"/>
</dbReference>
<reference evidence="9 10" key="3">
    <citation type="submission" date="2020-08" db="EMBL/GenBank/DDBJ databases">
        <title>Sequencing the genomes of 1000 actinobacteria strains.</title>
        <authorList>
            <person name="Klenk H.-P."/>
        </authorList>
    </citation>
    <scope>NUCLEOTIDE SEQUENCE [LARGE SCALE GENOMIC DNA]</scope>
    <source>
        <strain evidence="9 10">DSM 44772</strain>
    </source>
</reference>
<evidence type="ECO:0000313" key="8">
    <source>
        <dbReference type="EMBL" id="GAA0570757.1"/>
    </source>
</evidence>
<dbReference type="GO" id="GO:0050660">
    <property type="term" value="F:flavin adenine dinucleotide binding"/>
    <property type="evidence" value="ECO:0007669"/>
    <property type="project" value="InterPro"/>
</dbReference>
<comment type="similarity">
    <text evidence="2">Belongs to the FAD-binding monooxygenase family.</text>
</comment>
<dbReference type="InterPro" id="IPR050775">
    <property type="entry name" value="FAD-binding_Monooxygenases"/>
</dbReference>
<dbReference type="InterPro" id="IPR020946">
    <property type="entry name" value="Flavin_mOase-like"/>
</dbReference>
<dbReference type="EMBL" id="JACHMV010000001">
    <property type="protein sequence ID" value="MBB4775937.1"/>
    <property type="molecule type" value="Genomic_DNA"/>
</dbReference>
<keyword evidence="5" id="KW-0521">NADP</keyword>
<dbReference type="Proteomes" id="UP000549343">
    <property type="component" value="Unassembled WGS sequence"/>
</dbReference>
<dbReference type="InterPro" id="IPR036188">
    <property type="entry name" value="FAD/NAD-bd_sf"/>
</dbReference>
<evidence type="ECO:0000313" key="11">
    <source>
        <dbReference type="Proteomes" id="UP001501427"/>
    </source>
</evidence>
<dbReference type="Proteomes" id="UP001501427">
    <property type="component" value="Unassembled WGS sequence"/>
</dbReference>
<dbReference type="PANTHER" id="PTHR43098">
    <property type="entry name" value="L-ORNITHINE N(5)-MONOOXYGENASE-RELATED"/>
    <property type="match status" value="1"/>
</dbReference>
<evidence type="ECO:0000256" key="2">
    <source>
        <dbReference type="ARBA" id="ARBA00010139"/>
    </source>
</evidence>
<accession>A0A7W7IF48</accession>
<dbReference type="PANTHER" id="PTHR43098:SF3">
    <property type="entry name" value="L-ORNITHINE N(5)-MONOOXYGENASE-RELATED"/>
    <property type="match status" value="1"/>
</dbReference>
<evidence type="ECO:0000256" key="7">
    <source>
        <dbReference type="ARBA" id="ARBA00023033"/>
    </source>
</evidence>
<dbReference type="Gene3D" id="3.50.50.60">
    <property type="entry name" value="FAD/NAD(P)-binding domain"/>
    <property type="match status" value="2"/>
</dbReference>
<dbReference type="Pfam" id="PF00743">
    <property type="entry name" value="FMO-like"/>
    <property type="match status" value="1"/>
</dbReference>
<dbReference type="RefSeq" id="WP_184885534.1">
    <property type="nucleotide sequence ID" value="NZ_BAAAHD010000032.1"/>
</dbReference>
<proteinExistence type="inferred from homology"/>
<protein>
    <submittedName>
        <fullName evidence="9">Cation diffusion facilitator CzcD-associated flavoprotein CzcO</fullName>
    </submittedName>
    <submittedName>
        <fullName evidence="8">NAD(P)/FAD-dependent oxidoreductase</fullName>
    </submittedName>
</protein>
<keyword evidence="7" id="KW-0503">Monooxygenase</keyword>
<evidence type="ECO:0000256" key="1">
    <source>
        <dbReference type="ARBA" id="ARBA00001974"/>
    </source>
</evidence>
<evidence type="ECO:0000313" key="9">
    <source>
        <dbReference type="EMBL" id="MBB4775937.1"/>
    </source>
</evidence>
<dbReference type="GO" id="GO:0050661">
    <property type="term" value="F:NADP binding"/>
    <property type="evidence" value="ECO:0007669"/>
    <property type="project" value="InterPro"/>
</dbReference>
<gene>
    <name evidence="9" type="ORF">F4557_004355</name>
    <name evidence="8" type="ORF">GCM10009546_36890</name>
</gene>
<sequence>MTPSGSVNAPDVDAVVVGAGFGGLYALHALTGQGFTVRGFEAAPGVGGVWFHNRYPGARVDIECYDYCYYFDPDLYAEWRWTERYPSQPEILAYLNHVADRFDLRRLITFETWATGAVWDPALHQYTVTTSAGESVTCRYLVMATGQLSSSRTPDIPGLGDFRGRWYETSHWPREEVDFRGRRVGVIGTGSSGTQAITEIAKTCEHLYVFQRTPNYAIPARNGPVDEERYRRIAEDVPAAWRALQRTAAGAVMPTFHGPSTDFPPEEQRRLISERWRWGGQSINAIFSDQGTSEAANELVAGFVRERVREIVRDPAVAEALAPDAYPIGTRRLAITTEYYETFNRPNVTLADIKADPIERVTESGIKTGAAEYDIDILVLALGFEAFTGSLDKAGIRNEKGHSPTSGWDKGPRTYLGLMTRGFPNLFIVTGPGSPSVLANMVAANVQHLDFVAGLLRHMAENGHTRVEPSAAAQREWSEHVQEVARPLLRYRHDNYMVHVHPETGERNFIPYVGGFDRYVRACQEIAERGYDGFEFAS</sequence>
<name>A0A7W7IF48_9ACTN</name>
<keyword evidence="11" id="KW-1185">Reference proteome</keyword>
<keyword evidence="3" id="KW-0285">Flavoprotein</keyword>
<evidence type="ECO:0000256" key="5">
    <source>
        <dbReference type="ARBA" id="ARBA00022857"/>
    </source>
</evidence>
<evidence type="ECO:0000256" key="6">
    <source>
        <dbReference type="ARBA" id="ARBA00023002"/>
    </source>
</evidence>
<organism evidence="9 10">
    <name type="scientific">Actinomadura livida</name>
    <dbReference type="NCBI Taxonomy" id="79909"/>
    <lineage>
        <taxon>Bacteria</taxon>
        <taxon>Bacillati</taxon>
        <taxon>Actinomycetota</taxon>
        <taxon>Actinomycetes</taxon>
        <taxon>Streptosporangiales</taxon>
        <taxon>Thermomonosporaceae</taxon>
        <taxon>Actinomadura</taxon>
    </lineage>
</organism>
<reference evidence="8" key="4">
    <citation type="submission" date="2023-12" db="EMBL/GenBank/DDBJ databases">
        <authorList>
            <person name="Sun Q."/>
            <person name="Inoue M."/>
        </authorList>
    </citation>
    <scope>NUCLEOTIDE SEQUENCE</scope>
    <source>
        <strain evidence="8">JCM 10667</strain>
    </source>
</reference>